<feature type="transmembrane region" description="Helical" evidence="1">
    <location>
        <begin position="97"/>
        <end position="115"/>
    </location>
</feature>
<reference evidence="2 3" key="1">
    <citation type="journal article" date="2020" name="Nature">
        <title>Six reference-quality genomes reveal evolution of bat adaptations.</title>
        <authorList>
            <person name="Jebb D."/>
            <person name="Huang Z."/>
            <person name="Pippel M."/>
            <person name="Hughes G.M."/>
            <person name="Lavrichenko K."/>
            <person name="Devanna P."/>
            <person name="Winkler S."/>
            <person name="Jermiin L.S."/>
            <person name="Skirmuntt E.C."/>
            <person name="Katzourakis A."/>
            <person name="Burkitt-Gray L."/>
            <person name="Ray D.A."/>
            <person name="Sullivan K.A.M."/>
            <person name="Roscito J.G."/>
            <person name="Kirilenko B.M."/>
            <person name="Davalos L.M."/>
            <person name="Corthals A.P."/>
            <person name="Power M.L."/>
            <person name="Jones G."/>
            <person name="Ransome R.D."/>
            <person name="Dechmann D.K.N."/>
            <person name="Locatelli A.G."/>
            <person name="Puechmaille S.J."/>
            <person name="Fedrigo O."/>
            <person name="Jarvis E.D."/>
            <person name="Hiller M."/>
            <person name="Vernes S.C."/>
            <person name="Myers E.W."/>
            <person name="Teeling E.C."/>
        </authorList>
    </citation>
    <scope>NUCLEOTIDE SEQUENCE [LARGE SCALE GENOMIC DNA]</scope>
    <source>
        <strain evidence="2">Bat1K_MPI-CBG_1</strain>
    </source>
</reference>
<keyword evidence="1" id="KW-0812">Transmembrane</keyword>
<keyword evidence="1" id="KW-0472">Membrane</keyword>
<evidence type="ECO:0000313" key="3">
    <source>
        <dbReference type="Proteomes" id="UP000664940"/>
    </source>
</evidence>
<protein>
    <submittedName>
        <fullName evidence="2">Uncharacterized protein</fullName>
    </submittedName>
</protein>
<keyword evidence="1" id="KW-1133">Transmembrane helix</keyword>
<evidence type="ECO:0000313" key="2">
    <source>
        <dbReference type="EMBL" id="KAF6084288.1"/>
    </source>
</evidence>
<evidence type="ECO:0000256" key="1">
    <source>
        <dbReference type="SAM" id="Phobius"/>
    </source>
</evidence>
<sequence>MNNDRFFLGYRVSCGVSLRFSLLTQCMFPSCLGKLQLLQGRFLSGLPPRAPLLEYLPQSLGESPRKILPDHYYLLFGRRILEFCQIYTQTLKVQPCILWFLIIPSVLILSLLYWCEEKSSSILFNGVSLF</sequence>
<name>A0A833YSU8_9CHIR</name>
<comment type="caution">
    <text evidence="2">The sequence shown here is derived from an EMBL/GenBank/DDBJ whole genome shotgun (WGS) entry which is preliminary data.</text>
</comment>
<dbReference type="Proteomes" id="UP000664940">
    <property type="component" value="Unassembled WGS sequence"/>
</dbReference>
<accession>A0A833YSU8</accession>
<gene>
    <name evidence="2" type="ORF">HJG60_008565</name>
</gene>
<proteinExistence type="predicted"/>
<dbReference type="AlphaFoldDB" id="A0A833YSU8"/>
<dbReference type="EMBL" id="JABVXQ010000012">
    <property type="protein sequence ID" value="KAF6084288.1"/>
    <property type="molecule type" value="Genomic_DNA"/>
</dbReference>
<organism evidence="2 3">
    <name type="scientific">Phyllostomus discolor</name>
    <name type="common">pale spear-nosed bat</name>
    <dbReference type="NCBI Taxonomy" id="89673"/>
    <lineage>
        <taxon>Eukaryota</taxon>
        <taxon>Metazoa</taxon>
        <taxon>Chordata</taxon>
        <taxon>Craniata</taxon>
        <taxon>Vertebrata</taxon>
        <taxon>Euteleostomi</taxon>
        <taxon>Mammalia</taxon>
        <taxon>Eutheria</taxon>
        <taxon>Laurasiatheria</taxon>
        <taxon>Chiroptera</taxon>
        <taxon>Yangochiroptera</taxon>
        <taxon>Phyllostomidae</taxon>
        <taxon>Phyllostominae</taxon>
        <taxon>Phyllostomus</taxon>
    </lineage>
</organism>